<evidence type="ECO:0000256" key="2">
    <source>
        <dbReference type="ARBA" id="ARBA00007069"/>
    </source>
</evidence>
<gene>
    <name evidence="11" type="ORF">NMOB1V02_LOCUS13473</name>
</gene>
<evidence type="ECO:0000259" key="10">
    <source>
        <dbReference type="PROSITE" id="PS50928"/>
    </source>
</evidence>
<evidence type="ECO:0000256" key="6">
    <source>
        <dbReference type="ARBA" id="ARBA00022692"/>
    </source>
</evidence>
<dbReference type="GO" id="GO:0006817">
    <property type="term" value="P:phosphate ion transport"/>
    <property type="evidence" value="ECO:0007669"/>
    <property type="project" value="UniProtKB-KW"/>
</dbReference>
<dbReference type="Gene3D" id="1.10.3720.10">
    <property type="entry name" value="MetI-like"/>
    <property type="match status" value="1"/>
</dbReference>
<dbReference type="SUPFAM" id="SSF161098">
    <property type="entry name" value="MetI-like"/>
    <property type="match status" value="1"/>
</dbReference>
<dbReference type="AlphaFoldDB" id="A0A7R9GLL1"/>
<feature type="domain" description="ABC transmembrane type-1" evidence="10">
    <location>
        <begin position="1"/>
        <end position="126"/>
    </location>
</feature>
<evidence type="ECO:0000256" key="4">
    <source>
        <dbReference type="ARBA" id="ARBA00022475"/>
    </source>
</evidence>
<evidence type="ECO:0000256" key="5">
    <source>
        <dbReference type="ARBA" id="ARBA00022592"/>
    </source>
</evidence>
<dbReference type="OrthoDB" id="8299954at2759"/>
<keyword evidence="6 9" id="KW-0812">Transmembrane</keyword>
<evidence type="ECO:0000256" key="8">
    <source>
        <dbReference type="ARBA" id="ARBA00023136"/>
    </source>
</evidence>
<keyword evidence="12" id="KW-1185">Reference proteome</keyword>
<evidence type="ECO:0000256" key="9">
    <source>
        <dbReference type="SAM" id="Phobius"/>
    </source>
</evidence>
<dbReference type="InterPro" id="IPR035906">
    <property type="entry name" value="MetI-like_sf"/>
</dbReference>
<dbReference type="EMBL" id="OA908674">
    <property type="protein sequence ID" value="CAD7285871.1"/>
    <property type="molecule type" value="Genomic_DNA"/>
</dbReference>
<dbReference type="InterPro" id="IPR000515">
    <property type="entry name" value="MetI-like"/>
</dbReference>
<dbReference type="PROSITE" id="PS50928">
    <property type="entry name" value="ABC_TM1"/>
    <property type="match status" value="1"/>
</dbReference>
<dbReference type="GO" id="GO:0005886">
    <property type="term" value="C:plasma membrane"/>
    <property type="evidence" value="ECO:0007669"/>
    <property type="project" value="UniProtKB-SubCell"/>
</dbReference>
<proteinExistence type="inferred from homology"/>
<comment type="subcellular location">
    <subcellularLocation>
        <location evidence="1">Cell membrane</location>
        <topology evidence="1">Multi-pass membrane protein</topology>
    </subcellularLocation>
</comment>
<keyword evidence="4" id="KW-1003">Cell membrane</keyword>
<keyword evidence="8 9" id="KW-0472">Membrane</keyword>
<evidence type="ECO:0000256" key="1">
    <source>
        <dbReference type="ARBA" id="ARBA00004651"/>
    </source>
</evidence>
<dbReference type="PANTHER" id="PTHR30425">
    <property type="entry name" value="PHOSPHATE TRANSPORT SYSTEM PERMEASE PROTEIN PST"/>
    <property type="match status" value="1"/>
</dbReference>
<evidence type="ECO:0000313" key="11">
    <source>
        <dbReference type="EMBL" id="CAD7285871.1"/>
    </source>
</evidence>
<dbReference type="GO" id="GO:0055085">
    <property type="term" value="P:transmembrane transport"/>
    <property type="evidence" value="ECO:0007669"/>
    <property type="project" value="InterPro"/>
</dbReference>
<evidence type="ECO:0000256" key="7">
    <source>
        <dbReference type="ARBA" id="ARBA00022989"/>
    </source>
</evidence>
<keyword evidence="5" id="KW-0592">Phosphate transport</keyword>
<dbReference type="PANTHER" id="PTHR30425:SF1">
    <property type="entry name" value="PHOSPHATE TRANSPORT SYSTEM PERMEASE PROTEIN PSTC"/>
    <property type="match status" value="1"/>
</dbReference>
<keyword evidence="3" id="KW-0813">Transport</keyword>
<name>A0A7R9GLL1_9CRUS</name>
<accession>A0A7R9GLL1</accession>
<protein>
    <recommendedName>
        <fullName evidence="10">ABC transmembrane type-1 domain-containing protein</fullName>
    </recommendedName>
</protein>
<dbReference type="Pfam" id="PF00528">
    <property type="entry name" value="BPD_transp_1"/>
    <property type="match status" value="1"/>
</dbReference>
<sequence>MVAIYLSEIAHPKVKNIVKPLVELLAGIPSVVYGFFGLVVIVPLVQQLFGLDVGETALTGGIILAIMALPTIITVTEDAISAVPQVMRDASLALGANQWQTIYRVIIPYASSGIISAIVLGVGRAM</sequence>
<keyword evidence="7 9" id="KW-1133">Transmembrane helix</keyword>
<reference evidence="11" key="1">
    <citation type="submission" date="2020-11" db="EMBL/GenBank/DDBJ databases">
        <authorList>
            <person name="Tran Van P."/>
        </authorList>
    </citation>
    <scope>NUCLEOTIDE SEQUENCE</scope>
</reference>
<comment type="similarity">
    <text evidence="2">Belongs to the binding-protein-dependent transport system permease family. CysTW subfamily.</text>
</comment>
<feature type="transmembrane region" description="Helical" evidence="9">
    <location>
        <begin position="21"/>
        <end position="45"/>
    </location>
</feature>
<feature type="transmembrane region" description="Helical" evidence="9">
    <location>
        <begin position="101"/>
        <end position="123"/>
    </location>
</feature>
<evidence type="ECO:0000256" key="3">
    <source>
        <dbReference type="ARBA" id="ARBA00022448"/>
    </source>
</evidence>
<organism evidence="11">
    <name type="scientific">Notodromas monacha</name>
    <dbReference type="NCBI Taxonomy" id="399045"/>
    <lineage>
        <taxon>Eukaryota</taxon>
        <taxon>Metazoa</taxon>
        <taxon>Ecdysozoa</taxon>
        <taxon>Arthropoda</taxon>
        <taxon>Crustacea</taxon>
        <taxon>Oligostraca</taxon>
        <taxon>Ostracoda</taxon>
        <taxon>Podocopa</taxon>
        <taxon>Podocopida</taxon>
        <taxon>Cypridocopina</taxon>
        <taxon>Cypridoidea</taxon>
        <taxon>Cyprididae</taxon>
        <taxon>Notodromas</taxon>
    </lineage>
</organism>
<feature type="non-terminal residue" evidence="11">
    <location>
        <position position="126"/>
    </location>
</feature>
<feature type="transmembrane region" description="Helical" evidence="9">
    <location>
        <begin position="57"/>
        <end position="80"/>
    </location>
</feature>
<dbReference type="CDD" id="cd06261">
    <property type="entry name" value="TM_PBP2"/>
    <property type="match status" value="1"/>
</dbReference>
<evidence type="ECO:0000313" key="12">
    <source>
        <dbReference type="Proteomes" id="UP000678499"/>
    </source>
</evidence>
<dbReference type="InterPro" id="IPR051124">
    <property type="entry name" value="Phosphate_Transport_Permease"/>
</dbReference>
<dbReference type="Proteomes" id="UP000678499">
    <property type="component" value="Unassembled WGS sequence"/>
</dbReference>
<dbReference type="EMBL" id="CAJPEX010026637">
    <property type="protein sequence ID" value="CAG0926023.1"/>
    <property type="molecule type" value="Genomic_DNA"/>
</dbReference>